<dbReference type="InterPro" id="IPR014179">
    <property type="entry name" value="PfaD-like_TIM-barrel"/>
</dbReference>
<dbReference type="SUPFAM" id="SSF51412">
    <property type="entry name" value="Inosine monophosphate dehydrogenase (IMPDH)"/>
    <property type="match status" value="1"/>
</dbReference>
<sequence length="584" mass="63298">MPGANPAYSGHIVLGHLAWSRRRIRRVLLNQRPASDERGDDLMFASDSLAPPVAVEQPLPQSDSGPTVAFAGADIVRLAHRIRCPVNVLRRIADGMIGIGEVTGEPAADHTVLGTLPALYPEWLGDRSFCAEHGVRFPYVAGEMANGIATTRQVAAMADAEMLGFFGAAGLAPTAVEYAVRELARRLHGRRNWGVNLIHSPNEPRLEEEVATLLLRNRVPRISASAYMGLTPAIVRCAATGLRSGADGAISRPTAIFAKVSRPEVAAQFMSPAPAALLRQLVEDGQLTETEAQLAAQVPIANDVTVEADSGGHTDNRPLVAMLPTILRLRDELVRRYRYTEPVRVGAAGGLSTPGAIAAAFAMGAGYVVTGSVNQSSVEAGISADAKAMLAQADIADVVMAPSADMFELGVNVQVLSRGTAFAGRAKRLYEIYRSKPGLDALNSQERVKLERDVLHAPLEEIWQETRRFWLERDPEQLRRASGDPKHEMALIFRWYLGKSSQWAIDGHAVRRTDYQLWCGPAMGAFNRWTAGTFLAQPEERTVVQIGLNLLEGAAVINRVQQLRTFGVPIAPSGYDVRPRRLAA</sequence>
<proteinExistence type="predicted"/>
<evidence type="ECO:0000313" key="2">
    <source>
        <dbReference type="EMBL" id="MBP2191588.1"/>
    </source>
</evidence>
<protein>
    <submittedName>
        <fullName evidence="2">PfaD family protein</fullName>
    </submittedName>
</protein>
<dbReference type="PANTHER" id="PTHR32332:SF20">
    <property type="entry name" value="2-NITROPROPANE DIOXYGENASE-LIKE PROTEIN"/>
    <property type="match status" value="1"/>
</dbReference>
<accession>A0ABS4QKH2</accession>
<dbReference type="Pfam" id="PF21607">
    <property type="entry name" value="FabD_helical_ins"/>
    <property type="match status" value="1"/>
</dbReference>
<evidence type="ECO:0000313" key="3">
    <source>
        <dbReference type="Proteomes" id="UP001519325"/>
    </source>
</evidence>
<dbReference type="InterPro" id="IPR013785">
    <property type="entry name" value="Aldolase_TIM"/>
</dbReference>
<dbReference type="Proteomes" id="UP001519325">
    <property type="component" value="Unassembled WGS sequence"/>
</dbReference>
<reference evidence="2 3" key="1">
    <citation type="submission" date="2021-03" db="EMBL/GenBank/DDBJ databases">
        <title>Sequencing the genomes of 1000 actinobacteria strains.</title>
        <authorList>
            <person name="Klenk H.-P."/>
        </authorList>
    </citation>
    <scope>NUCLEOTIDE SEQUENCE [LARGE SCALE GENOMIC DNA]</scope>
    <source>
        <strain evidence="2 3">DSM 45516</strain>
    </source>
</reference>
<dbReference type="InterPro" id="IPR049489">
    <property type="entry name" value="FabD-like_helical_ins"/>
</dbReference>
<comment type="caution">
    <text evidence="2">The sequence shown here is derived from an EMBL/GenBank/DDBJ whole genome shotgun (WGS) entry which is preliminary data.</text>
</comment>
<dbReference type="Gene3D" id="3.20.20.70">
    <property type="entry name" value="Aldolase class I"/>
    <property type="match status" value="1"/>
</dbReference>
<feature type="domain" description="[Acyl-carrier-protein] S-malonyltransferase-like inserted helical" evidence="1">
    <location>
        <begin position="438"/>
        <end position="515"/>
    </location>
</feature>
<gene>
    <name evidence="2" type="ORF">BJ987_004489</name>
</gene>
<name>A0ABS4QKH2_9NOCA</name>
<keyword evidence="3" id="KW-1185">Reference proteome</keyword>
<evidence type="ECO:0000259" key="1">
    <source>
        <dbReference type="Pfam" id="PF21607"/>
    </source>
</evidence>
<dbReference type="EMBL" id="JAGGMR010000001">
    <property type="protein sequence ID" value="MBP2191588.1"/>
    <property type="molecule type" value="Genomic_DNA"/>
</dbReference>
<dbReference type="PANTHER" id="PTHR32332">
    <property type="entry name" value="2-NITROPROPANE DIOXYGENASE"/>
    <property type="match status" value="1"/>
</dbReference>
<dbReference type="NCBIfam" id="TIGR02814">
    <property type="entry name" value="pfaD_fam"/>
    <property type="match status" value="1"/>
</dbReference>
<organism evidence="2 3">
    <name type="scientific">Nocardia goodfellowii</name>
    <dbReference type="NCBI Taxonomy" id="882446"/>
    <lineage>
        <taxon>Bacteria</taxon>
        <taxon>Bacillati</taxon>
        <taxon>Actinomycetota</taxon>
        <taxon>Actinomycetes</taxon>
        <taxon>Mycobacteriales</taxon>
        <taxon>Nocardiaceae</taxon>
        <taxon>Nocardia</taxon>
    </lineage>
</organism>